<reference evidence="5" key="1">
    <citation type="journal article" date="2015" name="Int. J. Syst. Evol. Microbiol.">
        <title>Rhizobium alvei sp. nov., isolated from a freshwater river.</title>
        <authorList>
            <person name="Sheu S.Y."/>
            <person name="Huang H.W."/>
            <person name="Young C.C."/>
            <person name="Chen W.M."/>
        </authorList>
    </citation>
    <scope>NUCLEOTIDE SEQUENCE</scope>
    <source>
        <strain evidence="5">TNR-22</strain>
    </source>
</reference>
<dbReference type="Pfam" id="PF01613">
    <property type="entry name" value="Flavin_Reduct"/>
    <property type="match status" value="1"/>
</dbReference>
<dbReference type="Proteomes" id="UP001174932">
    <property type="component" value="Unassembled WGS sequence"/>
</dbReference>
<dbReference type="InterPro" id="IPR012349">
    <property type="entry name" value="Split_barrel_FMN-bd"/>
</dbReference>
<organism evidence="5 6">
    <name type="scientific">Rhizobium alvei</name>
    <dbReference type="NCBI Taxonomy" id="1132659"/>
    <lineage>
        <taxon>Bacteria</taxon>
        <taxon>Pseudomonadati</taxon>
        <taxon>Pseudomonadota</taxon>
        <taxon>Alphaproteobacteria</taxon>
        <taxon>Hyphomicrobiales</taxon>
        <taxon>Rhizobiaceae</taxon>
        <taxon>Rhizobium/Agrobacterium group</taxon>
        <taxon>Rhizobium</taxon>
    </lineage>
</organism>
<comment type="caution">
    <text evidence="5">The sequence shown here is derived from an EMBL/GenBank/DDBJ whole genome shotgun (WGS) entry which is preliminary data.</text>
</comment>
<dbReference type="InterPro" id="IPR002563">
    <property type="entry name" value="Flavin_Rdtase-like_dom"/>
</dbReference>
<comment type="similarity">
    <text evidence="1">Belongs to the non-flavoprotein flavin reductase family.</text>
</comment>
<dbReference type="EMBL" id="JAUOZU010000009">
    <property type="protein sequence ID" value="MDO6965071.1"/>
    <property type="molecule type" value="Genomic_DNA"/>
</dbReference>
<keyword evidence="2" id="KW-0560">Oxidoreductase</keyword>
<protein>
    <submittedName>
        <fullName evidence="5">Flavin reductase family protein</fullName>
    </submittedName>
</protein>
<dbReference type="SMART" id="SM00903">
    <property type="entry name" value="Flavin_Reduct"/>
    <property type="match status" value="1"/>
</dbReference>
<dbReference type="RefSeq" id="WP_304377006.1">
    <property type="nucleotide sequence ID" value="NZ_JAUOZU010000009.1"/>
</dbReference>
<accession>A0ABT8YMW3</accession>
<gene>
    <name evidence="5" type="ORF">Q4481_13970</name>
</gene>
<feature type="region of interest" description="Disordered" evidence="3">
    <location>
        <begin position="1"/>
        <end position="21"/>
    </location>
</feature>
<dbReference type="PANTHER" id="PTHR30466">
    <property type="entry name" value="FLAVIN REDUCTASE"/>
    <property type="match status" value="1"/>
</dbReference>
<evidence type="ECO:0000259" key="4">
    <source>
        <dbReference type="SMART" id="SM00903"/>
    </source>
</evidence>
<dbReference type="PANTHER" id="PTHR30466:SF11">
    <property type="entry name" value="FLAVIN-DEPENDENT MONOOXYGENASE, REDUCTASE SUBUNIT HSAB"/>
    <property type="match status" value="1"/>
</dbReference>
<evidence type="ECO:0000313" key="6">
    <source>
        <dbReference type="Proteomes" id="UP001174932"/>
    </source>
</evidence>
<dbReference type="InterPro" id="IPR050268">
    <property type="entry name" value="NADH-dep_flavin_reductase"/>
</dbReference>
<evidence type="ECO:0000313" key="5">
    <source>
        <dbReference type="EMBL" id="MDO6965071.1"/>
    </source>
</evidence>
<dbReference type="Gene3D" id="2.30.110.10">
    <property type="entry name" value="Electron Transport, Fmn-binding Protein, Chain A"/>
    <property type="match status" value="1"/>
</dbReference>
<evidence type="ECO:0000256" key="1">
    <source>
        <dbReference type="ARBA" id="ARBA00008898"/>
    </source>
</evidence>
<proteinExistence type="inferred from homology"/>
<evidence type="ECO:0000256" key="2">
    <source>
        <dbReference type="ARBA" id="ARBA00023002"/>
    </source>
</evidence>
<keyword evidence="6" id="KW-1185">Reference proteome</keyword>
<name>A0ABT8YMW3_9HYPH</name>
<reference evidence="5" key="2">
    <citation type="submission" date="2023-07" db="EMBL/GenBank/DDBJ databases">
        <authorList>
            <person name="Shen H."/>
        </authorList>
    </citation>
    <scope>NUCLEOTIDE SEQUENCE</scope>
    <source>
        <strain evidence="5">TNR-22</strain>
    </source>
</reference>
<evidence type="ECO:0000256" key="3">
    <source>
        <dbReference type="SAM" id="MobiDB-lite"/>
    </source>
</evidence>
<dbReference type="SUPFAM" id="SSF50475">
    <property type="entry name" value="FMN-binding split barrel"/>
    <property type="match status" value="1"/>
</dbReference>
<feature type="domain" description="Flavin reductase like" evidence="4">
    <location>
        <begin position="33"/>
        <end position="178"/>
    </location>
</feature>
<sequence>MSASQEARSHGRDEGADTNAPANVDAAEFKMAMRQLASPVGVITARNGNIRNGLTATAICSVSTEPPTMLVCVNRNASAEAIIAARGAFAINMLTDEQHNIARLFSTSKLSPDERFAGATWSEMVTGSPVLEGAVAAFDCVVEDCIPSGSHNLYIGRVVGVTSVDHDVLLYRDGLFRRLQPAG</sequence>